<dbReference type="Proteomes" id="UP000187209">
    <property type="component" value="Unassembled WGS sequence"/>
</dbReference>
<evidence type="ECO:0000256" key="1">
    <source>
        <dbReference type="SAM" id="MobiDB-lite"/>
    </source>
</evidence>
<evidence type="ECO:0000313" key="3">
    <source>
        <dbReference type="Proteomes" id="UP000187209"/>
    </source>
</evidence>
<dbReference type="EMBL" id="MPUH01000134">
    <property type="protein sequence ID" value="OMJ89101.1"/>
    <property type="molecule type" value="Genomic_DNA"/>
</dbReference>
<gene>
    <name evidence="2" type="ORF">SteCoe_8825</name>
</gene>
<protein>
    <submittedName>
        <fullName evidence="2">Uncharacterized protein</fullName>
    </submittedName>
</protein>
<comment type="caution">
    <text evidence="2">The sequence shown here is derived from an EMBL/GenBank/DDBJ whole genome shotgun (WGS) entry which is preliminary data.</text>
</comment>
<name>A0A1R2CJC7_9CILI</name>
<dbReference type="SMR" id="A0A1R2CJC7"/>
<keyword evidence="3" id="KW-1185">Reference proteome</keyword>
<reference evidence="2 3" key="1">
    <citation type="submission" date="2016-11" db="EMBL/GenBank/DDBJ databases">
        <title>The macronuclear genome of Stentor coeruleus: a giant cell with tiny introns.</title>
        <authorList>
            <person name="Slabodnick M."/>
            <person name="Ruby J.G."/>
            <person name="Reiff S.B."/>
            <person name="Swart E.C."/>
            <person name="Gosai S."/>
            <person name="Prabakaran S."/>
            <person name="Witkowska E."/>
            <person name="Larue G.E."/>
            <person name="Fisher S."/>
            <person name="Freeman R.M."/>
            <person name="Gunawardena J."/>
            <person name="Chu W."/>
            <person name="Stover N.A."/>
            <person name="Gregory B.D."/>
            <person name="Nowacki M."/>
            <person name="Derisi J."/>
            <person name="Roy S.W."/>
            <person name="Marshall W.F."/>
            <person name="Sood P."/>
        </authorList>
    </citation>
    <scope>NUCLEOTIDE SEQUENCE [LARGE SCALE GENOMIC DNA]</scope>
    <source>
        <strain evidence="2">WM001</strain>
    </source>
</reference>
<feature type="region of interest" description="Disordered" evidence="1">
    <location>
        <begin position="97"/>
        <end position="117"/>
    </location>
</feature>
<sequence>MNKYTDFKIRHSSTRSLPVFPDIKLTPFTIENTSRIPENGHFSVYSESSTKGFLEYSKAIQETMPQKYKSEIKNKPNSNDYSKELTVISSLNPFNSTTDSGFSKSKNKKSENSAVFHSSSSDSKVITNLTRPKTISDFSARQNEIINSFLTPIEVEYKKFKPLPEIASKTTLPTDREFSKLIDNLNEVVSPKSLKTHTTLQENEITEVTISESKLKFFKIYMKHRKVPLSIKIKRNKGKLYIYASTATQEPGPTNYEKVFMSDYFEIRDSSTLFKYDLLYLGIKAFEESQFKISIAFGHQIISLQEQKKLKRQSIRINSQEPIEIDEEVEETTKETTKETIKDNIKDTIKEPIKDTIKETIKNITKSEPRLKKNFIAANKHKSIDFIDKINIFTIRGADWKTRREQILQKKKELFEIKKSKALDSVNKRTLRLKMERIKAQESKVKTEKNQFSSNWLELISFFTSAQAIYNIIKTEKNKRLRRISMSLKAIQIQTVYKNYTLNLKPDEAALFRSRNLLAFYRGSTKDIEKCFGYGYEIISSIKQASHAQVVFRKFSHFYKSVIMIQRNTRKYLSRKESRMKELIKMWGVVCECMLFRKGSKKEDRKRQSLDIVAIPMHIRDKILGDYYKNCMMKYRKKLREYDKMIRNLSEGKLFKTVIMHVCNNQPPEFEFVPTTSEMEKMIEVSMVTRL</sequence>
<organism evidence="2 3">
    <name type="scientific">Stentor coeruleus</name>
    <dbReference type="NCBI Taxonomy" id="5963"/>
    <lineage>
        <taxon>Eukaryota</taxon>
        <taxon>Sar</taxon>
        <taxon>Alveolata</taxon>
        <taxon>Ciliophora</taxon>
        <taxon>Postciliodesmatophora</taxon>
        <taxon>Heterotrichea</taxon>
        <taxon>Heterotrichida</taxon>
        <taxon>Stentoridae</taxon>
        <taxon>Stentor</taxon>
    </lineage>
</organism>
<accession>A0A1R2CJC7</accession>
<proteinExistence type="predicted"/>
<dbReference type="AlphaFoldDB" id="A0A1R2CJC7"/>
<evidence type="ECO:0000313" key="2">
    <source>
        <dbReference type="EMBL" id="OMJ89101.1"/>
    </source>
</evidence>